<accession>A0A7L2RLI8</accession>
<reference evidence="4 5" key="1">
    <citation type="submission" date="2019-09" db="EMBL/GenBank/DDBJ databases">
        <title>Bird 10,000 Genomes (B10K) Project - Family phase.</title>
        <authorList>
            <person name="Zhang G."/>
        </authorList>
    </citation>
    <scope>NUCLEOTIDE SEQUENCE [LARGE SCALE GENOMIC DNA]</scope>
    <source>
        <strain evidence="4">B10K-DU-002-79</strain>
    </source>
</reference>
<dbReference type="AlphaFoldDB" id="A0A7L2RLI8"/>
<dbReference type="GO" id="GO:0016787">
    <property type="term" value="F:hydrolase activity"/>
    <property type="evidence" value="ECO:0007669"/>
    <property type="project" value="InterPro"/>
</dbReference>
<evidence type="ECO:0000313" key="4">
    <source>
        <dbReference type="EMBL" id="NXS10191.1"/>
    </source>
</evidence>
<dbReference type="EMBL" id="VYZS01069822">
    <property type="protein sequence ID" value="NXS10191.1"/>
    <property type="molecule type" value="Genomic_DNA"/>
</dbReference>
<dbReference type="OrthoDB" id="69221at2759"/>
<comment type="caution">
    <text evidence="4">The sequence shown here is derived from an EMBL/GenBank/DDBJ whole genome shotgun (WGS) entry which is preliminary data.</text>
</comment>
<keyword evidence="5" id="KW-1185">Reference proteome</keyword>
<feature type="chain" id="PRO_5029448393" evidence="1">
    <location>
        <begin position="22"/>
        <end position="273"/>
    </location>
</feature>
<dbReference type="Gene3D" id="3.40.570.10">
    <property type="entry name" value="Extracellular Endonuclease, subunit A"/>
    <property type="match status" value="1"/>
</dbReference>
<dbReference type="SUPFAM" id="SSF54060">
    <property type="entry name" value="His-Me finger endonucleases"/>
    <property type="match status" value="1"/>
</dbReference>
<dbReference type="Pfam" id="PF01223">
    <property type="entry name" value="Endonuclease_NS"/>
    <property type="match status" value="1"/>
</dbReference>
<dbReference type="SMART" id="SM00477">
    <property type="entry name" value="NUC"/>
    <property type="match status" value="1"/>
</dbReference>
<dbReference type="GO" id="GO:0046872">
    <property type="term" value="F:metal ion binding"/>
    <property type="evidence" value="ECO:0007669"/>
    <property type="project" value="InterPro"/>
</dbReference>
<keyword evidence="1" id="KW-0732">Signal</keyword>
<name>A0A7L2RLI8_9PASS</name>
<dbReference type="GO" id="GO:0003676">
    <property type="term" value="F:nucleic acid binding"/>
    <property type="evidence" value="ECO:0007669"/>
    <property type="project" value="InterPro"/>
</dbReference>
<proteinExistence type="predicted"/>
<feature type="non-terminal residue" evidence="4">
    <location>
        <position position="1"/>
    </location>
</feature>
<dbReference type="InterPro" id="IPR039015">
    <property type="entry name" value="ENDOD1"/>
</dbReference>
<feature type="domain" description="ENPP1-3/EXOG-like endonuclease/phosphodiesterase" evidence="2">
    <location>
        <begin position="55"/>
        <end position="265"/>
    </location>
</feature>
<dbReference type="PANTHER" id="PTHR21472">
    <property type="entry name" value="ENDONUCLEASE DOMAIN-CONTAINING 1 PROTEIN ENDOD1"/>
    <property type="match status" value="1"/>
</dbReference>
<dbReference type="SMART" id="SM00892">
    <property type="entry name" value="Endonuclease_NS"/>
    <property type="match status" value="1"/>
</dbReference>
<evidence type="ECO:0000313" key="5">
    <source>
        <dbReference type="Proteomes" id="UP000560066"/>
    </source>
</evidence>
<dbReference type="InterPro" id="IPR001604">
    <property type="entry name" value="Endo_G_ENPP1-like_dom"/>
</dbReference>
<dbReference type="Proteomes" id="UP000560066">
    <property type="component" value="Unassembled WGS sequence"/>
</dbReference>
<dbReference type="PANTHER" id="PTHR21472:SF26">
    <property type="entry name" value="ENDONUCLEASE DOMAIN CONTAINING 1"/>
    <property type="match status" value="1"/>
</dbReference>
<feature type="non-terminal residue" evidence="4">
    <location>
        <position position="273"/>
    </location>
</feature>
<evidence type="ECO:0000259" key="3">
    <source>
        <dbReference type="SMART" id="SM00892"/>
    </source>
</evidence>
<feature type="signal peptide" evidence="1">
    <location>
        <begin position="1"/>
        <end position="21"/>
    </location>
</feature>
<sequence>LLMLQVWAGCLWLGHSEVVQSFEESCPKFFYQETPPNNALKPQDSALICQHYNGQPFFATLYDKSKRIPVYSAYIYQPGNTPIQRRWLVEPQLISENLPNDMKTEKTLIKQYLVSPQLISDSQAISQDYNNLKDWDRGHLNPKGHQSSKDGRLATFTLTNVVPQNTTLNHGAWLNYEQQTMMQESRDCKTTYVITGAVPGNMHISGGRVTVPSHIWSSACCKTTSNQMKAWAVIAENDKNEVEILELGKLEETLAKLHGKGQVSLFHKDCPRY</sequence>
<dbReference type="InterPro" id="IPR020821">
    <property type="entry name" value="ENPP1-3/EXOG-like_nuc-like"/>
</dbReference>
<protein>
    <submittedName>
        <fullName evidence="4">ENDD1 protein</fullName>
    </submittedName>
</protein>
<dbReference type="InterPro" id="IPR044929">
    <property type="entry name" value="DNA/RNA_non-sp_Endonuclease_sf"/>
</dbReference>
<evidence type="ECO:0000259" key="2">
    <source>
        <dbReference type="SMART" id="SM00477"/>
    </source>
</evidence>
<dbReference type="InterPro" id="IPR044925">
    <property type="entry name" value="His-Me_finger_sf"/>
</dbReference>
<feature type="domain" description="DNA/RNA non-specific endonuclease/pyrophosphatase/phosphodiesterase" evidence="3">
    <location>
        <begin position="54"/>
        <end position="265"/>
    </location>
</feature>
<gene>
    <name evidence="4" type="primary">Endod1_3</name>
    <name evidence="4" type="ORF">NEOCOR_R04635</name>
</gene>
<evidence type="ECO:0000256" key="1">
    <source>
        <dbReference type="SAM" id="SignalP"/>
    </source>
</evidence>
<organism evidence="4 5">
    <name type="scientific">Neodrepanis coruscans</name>
    <name type="common">wattled asity</name>
    <dbReference type="NCBI Taxonomy" id="254563"/>
    <lineage>
        <taxon>Eukaryota</taxon>
        <taxon>Metazoa</taxon>
        <taxon>Chordata</taxon>
        <taxon>Craniata</taxon>
        <taxon>Vertebrata</taxon>
        <taxon>Euteleostomi</taxon>
        <taxon>Archelosauria</taxon>
        <taxon>Archosauria</taxon>
        <taxon>Dinosauria</taxon>
        <taxon>Saurischia</taxon>
        <taxon>Theropoda</taxon>
        <taxon>Coelurosauria</taxon>
        <taxon>Aves</taxon>
        <taxon>Neognathae</taxon>
        <taxon>Neoaves</taxon>
        <taxon>Telluraves</taxon>
        <taxon>Australaves</taxon>
        <taxon>Passeriformes</taxon>
        <taxon>Philepittidae</taxon>
        <taxon>Neodrepanis</taxon>
    </lineage>
</organism>